<dbReference type="InterPro" id="IPR002068">
    <property type="entry name" value="A-crystallin/Hsp20_dom"/>
</dbReference>
<feature type="region of interest" description="Disordered" evidence="4">
    <location>
        <begin position="133"/>
        <end position="166"/>
    </location>
</feature>
<feature type="compositionally biased region" description="Basic and acidic residues" evidence="4">
    <location>
        <begin position="145"/>
        <end position="156"/>
    </location>
</feature>
<dbReference type="Pfam" id="PF00011">
    <property type="entry name" value="HSP20"/>
    <property type="match status" value="1"/>
</dbReference>
<organism evidence="6 7">
    <name type="scientific">Caenispirillum bisanense</name>
    <dbReference type="NCBI Taxonomy" id="414052"/>
    <lineage>
        <taxon>Bacteria</taxon>
        <taxon>Pseudomonadati</taxon>
        <taxon>Pseudomonadota</taxon>
        <taxon>Alphaproteobacteria</taxon>
        <taxon>Rhodospirillales</taxon>
        <taxon>Novispirillaceae</taxon>
        <taxon>Caenispirillum</taxon>
    </lineage>
</organism>
<dbReference type="RefSeq" id="WP_097280394.1">
    <property type="nucleotide sequence ID" value="NZ_OCNJ01000007.1"/>
</dbReference>
<evidence type="ECO:0000313" key="6">
    <source>
        <dbReference type="EMBL" id="SOD97689.1"/>
    </source>
</evidence>
<dbReference type="PANTHER" id="PTHR47062:SF1">
    <property type="entry name" value="SMALL HEAT SHOCK PROTEIN IBPA"/>
    <property type="match status" value="1"/>
</dbReference>
<feature type="domain" description="SHSP" evidence="5">
    <location>
        <begin position="30"/>
        <end position="144"/>
    </location>
</feature>
<dbReference type="CDD" id="cd06470">
    <property type="entry name" value="ACD_IbpA-B_like"/>
    <property type="match status" value="1"/>
</dbReference>
<name>A0A286GRL1_9PROT</name>
<dbReference type="Proteomes" id="UP000219621">
    <property type="component" value="Unassembled WGS sequence"/>
</dbReference>
<evidence type="ECO:0000259" key="5">
    <source>
        <dbReference type="PROSITE" id="PS01031"/>
    </source>
</evidence>
<comment type="similarity">
    <text evidence="2 3">Belongs to the small heat shock protein (HSP20) family.</text>
</comment>
<evidence type="ECO:0000256" key="1">
    <source>
        <dbReference type="ARBA" id="ARBA00023016"/>
    </source>
</evidence>
<evidence type="ECO:0000256" key="3">
    <source>
        <dbReference type="RuleBase" id="RU003616"/>
    </source>
</evidence>
<feature type="compositionally biased region" description="Low complexity" evidence="4">
    <location>
        <begin position="157"/>
        <end position="166"/>
    </location>
</feature>
<keyword evidence="1" id="KW-0346">Stress response</keyword>
<gene>
    <name evidence="6" type="ORF">SAMN05421508_10750</name>
</gene>
<dbReference type="Gene3D" id="2.60.40.790">
    <property type="match status" value="1"/>
</dbReference>
<dbReference type="AlphaFoldDB" id="A0A286GRL1"/>
<dbReference type="InterPro" id="IPR008978">
    <property type="entry name" value="HSP20-like_chaperone"/>
</dbReference>
<protein>
    <submittedName>
        <fullName evidence="6">Molecular chaperone IbpA</fullName>
    </submittedName>
</protein>
<dbReference type="SUPFAM" id="SSF49764">
    <property type="entry name" value="HSP20-like chaperones"/>
    <property type="match status" value="1"/>
</dbReference>
<dbReference type="InterPro" id="IPR037913">
    <property type="entry name" value="ACD_IbpA/B"/>
</dbReference>
<dbReference type="EMBL" id="OCNJ01000007">
    <property type="protein sequence ID" value="SOD97689.1"/>
    <property type="molecule type" value="Genomic_DNA"/>
</dbReference>
<accession>A0A286GRL1</accession>
<evidence type="ECO:0000313" key="7">
    <source>
        <dbReference type="Proteomes" id="UP000219621"/>
    </source>
</evidence>
<dbReference type="PROSITE" id="PS01031">
    <property type="entry name" value="SHSP"/>
    <property type="match status" value="1"/>
</dbReference>
<proteinExistence type="inferred from homology"/>
<evidence type="ECO:0000256" key="2">
    <source>
        <dbReference type="PROSITE-ProRule" id="PRU00285"/>
    </source>
</evidence>
<reference evidence="6 7" key="1">
    <citation type="submission" date="2017-09" db="EMBL/GenBank/DDBJ databases">
        <authorList>
            <person name="Ehlers B."/>
            <person name="Leendertz F.H."/>
        </authorList>
    </citation>
    <scope>NUCLEOTIDE SEQUENCE [LARGE SCALE GENOMIC DNA]</scope>
    <source>
        <strain evidence="6 7">USBA 140</strain>
    </source>
</reference>
<keyword evidence="7" id="KW-1185">Reference proteome</keyword>
<sequence>MRAHDLAPLHRFTVGFDNVGRLLDTAARLDDAALSYPPYNIEKLGDDDYRVTMAVAGFSDDDLDITVHDNTLVISGRLAKPDAADEGRRYLHRGIATRAFERRFELADHIKVRGARLVNGLLHVELQREVPEEKKPRRIAISRGEPSRVLEHKTDDATAAGDQQAA</sequence>
<evidence type="ECO:0000256" key="4">
    <source>
        <dbReference type="SAM" id="MobiDB-lite"/>
    </source>
</evidence>
<dbReference type="PANTHER" id="PTHR47062">
    <property type="match status" value="1"/>
</dbReference>
<dbReference type="OrthoDB" id="9810618at2"/>